<dbReference type="RefSeq" id="WP_109894459.1">
    <property type="nucleotide sequence ID" value="NZ_CP029550.1"/>
</dbReference>
<evidence type="ECO:0000313" key="2">
    <source>
        <dbReference type="Proteomes" id="UP000245926"/>
    </source>
</evidence>
<dbReference type="Proteomes" id="UP000245926">
    <property type="component" value="Chromosome"/>
</dbReference>
<dbReference type="KEGG" id="mets:DK389_27415"/>
<evidence type="ECO:0008006" key="3">
    <source>
        <dbReference type="Google" id="ProtNLM"/>
    </source>
</evidence>
<evidence type="ECO:0000313" key="1">
    <source>
        <dbReference type="EMBL" id="AWN43551.1"/>
    </source>
</evidence>
<reference evidence="2" key="1">
    <citation type="submission" date="2018-05" db="EMBL/GenBank/DDBJ databases">
        <title>Complete Genome Sequence of Methylobacterium sp. 17SD2-17.</title>
        <authorList>
            <person name="Srinivasan S."/>
        </authorList>
    </citation>
    <scope>NUCLEOTIDE SEQUENCE [LARGE SCALE GENOMIC DNA]</scope>
    <source>
        <strain evidence="2">17SD2-17</strain>
    </source>
</reference>
<protein>
    <recommendedName>
        <fullName evidence="3">DUF3617 domain-containing protein</fullName>
    </recommendedName>
</protein>
<accession>A0A2U8WDE0</accession>
<dbReference type="AlphaFoldDB" id="A0A2U8WDE0"/>
<gene>
    <name evidence="1" type="ORF">DK389_27415</name>
</gene>
<dbReference type="OrthoDB" id="6910628at2"/>
<organism evidence="1 2">
    <name type="scientific">Methylobacterium durans</name>
    <dbReference type="NCBI Taxonomy" id="2202825"/>
    <lineage>
        <taxon>Bacteria</taxon>
        <taxon>Pseudomonadati</taxon>
        <taxon>Pseudomonadota</taxon>
        <taxon>Alphaproteobacteria</taxon>
        <taxon>Hyphomicrobiales</taxon>
        <taxon>Methylobacteriaceae</taxon>
        <taxon>Methylobacterium</taxon>
    </lineage>
</organism>
<dbReference type="EMBL" id="CP029550">
    <property type="protein sequence ID" value="AWN43551.1"/>
    <property type="molecule type" value="Genomic_DNA"/>
</dbReference>
<keyword evidence="2" id="KW-1185">Reference proteome</keyword>
<sequence>MHRFARRPAQSDQARHQIFGDLIRCGALLLPLLAASPVLAVSPFEGRFQGRGEGKLSLQVFALDLAGSSDQHLVIAETTIPNECTGAVRGLAGKVSAGMLRLRKQGADAEAACEITLRYAPDHGRVEMTADGCGDFHGTSCDFVGTLKRR</sequence>
<proteinExistence type="predicted"/>
<name>A0A2U8WDE0_9HYPH</name>